<accession>A0ABT8X718</accession>
<evidence type="ECO:0000313" key="1">
    <source>
        <dbReference type="EMBL" id="MDO5989732.1"/>
    </source>
</evidence>
<protein>
    <submittedName>
        <fullName evidence="1">Uncharacterized protein</fullName>
    </submittedName>
</protein>
<gene>
    <name evidence="1" type="ORF">Q4Q39_20195</name>
</gene>
<name>A0ABT8X718_9FLAO</name>
<keyword evidence="2" id="KW-1185">Reference proteome</keyword>
<evidence type="ECO:0000313" key="2">
    <source>
        <dbReference type="Proteomes" id="UP001176891"/>
    </source>
</evidence>
<sequence>MVKICIIPKNKSQKDEIIEFLLRGKYLLTVLSMENCVLTKIGTKNRTVRLKKIVISGIIRHLQFNNLNDRLREMYRSNMPILYSIPIIQMDPQQSDAIANYITVF</sequence>
<comment type="caution">
    <text evidence="1">The sequence shown here is derived from an EMBL/GenBank/DDBJ whole genome shotgun (WGS) entry which is preliminary data.</text>
</comment>
<dbReference type="RefSeq" id="WP_303284407.1">
    <property type="nucleotide sequence ID" value="NZ_BAABCZ010000006.1"/>
</dbReference>
<dbReference type="EMBL" id="JAUOEM010000011">
    <property type="protein sequence ID" value="MDO5989732.1"/>
    <property type="molecule type" value="Genomic_DNA"/>
</dbReference>
<organism evidence="1 2">
    <name type="scientific">Flavivirga amylovorans</name>
    <dbReference type="NCBI Taxonomy" id="870486"/>
    <lineage>
        <taxon>Bacteria</taxon>
        <taxon>Pseudomonadati</taxon>
        <taxon>Bacteroidota</taxon>
        <taxon>Flavobacteriia</taxon>
        <taxon>Flavobacteriales</taxon>
        <taxon>Flavobacteriaceae</taxon>
        <taxon>Flavivirga</taxon>
    </lineage>
</organism>
<dbReference type="Proteomes" id="UP001176891">
    <property type="component" value="Unassembled WGS sequence"/>
</dbReference>
<reference evidence="1" key="1">
    <citation type="submission" date="2023-07" db="EMBL/GenBank/DDBJ databases">
        <title>Two novel species in the genus Flavivirga.</title>
        <authorList>
            <person name="Kwon K."/>
        </authorList>
    </citation>
    <scope>NUCLEOTIDE SEQUENCE</scope>
    <source>
        <strain evidence="1">KACC 14157</strain>
    </source>
</reference>
<proteinExistence type="predicted"/>